<evidence type="ECO:0000256" key="5">
    <source>
        <dbReference type="ARBA" id="ARBA00022840"/>
    </source>
</evidence>
<comment type="similarity">
    <text evidence="1">Belongs to the DNA2/NAM7 helicase family.</text>
</comment>
<dbReference type="InterPro" id="IPR027417">
    <property type="entry name" value="P-loop_NTPase"/>
</dbReference>
<proteinExistence type="inferred from homology"/>
<keyword evidence="2" id="KW-0547">Nucleotide-binding</keyword>
<dbReference type="InterPro" id="IPR041677">
    <property type="entry name" value="DNA2/NAM7_AAA_11"/>
</dbReference>
<dbReference type="Pfam" id="PF13086">
    <property type="entry name" value="AAA_11"/>
    <property type="match status" value="2"/>
</dbReference>
<evidence type="ECO:0000256" key="3">
    <source>
        <dbReference type="ARBA" id="ARBA00022801"/>
    </source>
</evidence>
<dbReference type="PANTHER" id="PTHR43788:SF8">
    <property type="entry name" value="DNA-BINDING PROTEIN SMUBP-2"/>
    <property type="match status" value="1"/>
</dbReference>
<evidence type="ECO:0000259" key="6">
    <source>
        <dbReference type="SMART" id="SM00487"/>
    </source>
</evidence>
<keyword evidence="5" id="KW-0067">ATP-binding</keyword>
<keyword evidence="8" id="KW-1185">Reference proteome</keyword>
<feature type="domain" description="Helicase ATP-binding" evidence="6">
    <location>
        <begin position="79"/>
        <end position="319"/>
    </location>
</feature>
<dbReference type="Proteomes" id="UP000678679">
    <property type="component" value="Chromosome 1"/>
</dbReference>
<dbReference type="SMART" id="SM00487">
    <property type="entry name" value="DEXDc"/>
    <property type="match status" value="1"/>
</dbReference>
<dbReference type="InterPro" id="IPR041679">
    <property type="entry name" value="DNA2/NAM7-like_C"/>
</dbReference>
<evidence type="ECO:0000256" key="4">
    <source>
        <dbReference type="ARBA" id="ARBA00022806"/>
    </source>
</evidence>
<dbReference type="Pfam" id="PF13087">
    <property type="entry name" value="AAA_12"/>
    <property type="match status" value="1"/>
</dbReference>
<dbReference type="PANTHER" id="PTHR43788">
    <property type="entry name" value="DNA2/NAM7 HELICASE FAMILY MEMBER"/>
    <property type="match status" value="1"/>
</dbReference>
<reference evidence="7 8" key="1">
    <citation type="submission" date="2021-05" db="EMBL/GenBank/DDBJ databases">
        <title>Comparative genomic studies on the polysaccharide-degrading batcterial strains of the Flammeovirga genus.</title>
        <authorList>
            <person name="Zewei F."/>
            <person name="Zheng Z."/>
            <person name="Yu L."/>
            <person name="Ruyue G."/>
            <person name="Yanhong M."/>
            <person name="Yuanyuan C."/>
            <person name="Jingyan G."/>
            <person name="Wenjun H."/>
        </authorList>
    </citation>
    <scope>NUCLEOTIDE SEQUENCE [LARGE SCALE GENOMIC DNA]</scope>
    <source>
        <strain evidence="7 8">NBRC:100898</strain>
    </source>
</reference>
<dbReference type="Gene3D" id="3.40.50.300">
    <property type="entry name" value="P-loop containing nucleotide triphosphate hydrolases"/>
    <property type="match status" value="2"/>
</dbReference>
<dbReference type="GO" id="GO:0005524">
    <property type="term" value="F:ATP binding"/>
    <property type="evidence" value="ECO:0007669"/>
    <property type="project" value="UniProtKB-KW"/>
</dbReference>
<protein>
    <submittedName>
        <fullName evidence="7">AAA family ATPase</fullName>
    </submittedName>
</protein>
<dbReference type="CDD" id="cd18808">
    <property type="entry name" value="SF1_C_Upf1"/>
    <property type="match status" value="1"/>
</dbReference>
<dbReference type="InterPro" id="IPR050534">
    <property type="entry name" value="Coronavir_polyprotein_1ab"/>
</dbReference>
<dbReference type="RefSeq" id="WP_169663105.1">
    <property type="nucleotide sequence ID" value="NZ_CP076132.1"/>
</dbReference>
<keyword evidence="4" id="KW-0347">Helicase</keyword>
<name>A0AAX1MZ33_9BACT</name>
<accession>A0AAX1MZ33</accession>
<evidence type="ECO:0000313" key="8">
    <source>
        <dbReference type="Proteomes" id="UP000678679"/>
    </source>
</evidence>
<dbReference type="KEGG" id="fya:KMW28_12635"/>
<dbReference type="InterPro" id="IPR047187">
    <property type="entry name" value="SF1_C_Upf1"/>
</dbReference>
<gene>
    <name evidence="7" type="ORF">KMW28_12635</name>
</gene>
<dbReference type="EMBL" id="CP076132">
    <property type="protein sequence ID" value="QWG00499.1"/>
    <property type="molecule type" value="Genomic_DNA"/>
</dbReference>
<keyword evidence="3" id="KW-0378">Hydrolase</keyword>
<sequence>MLRESLNDWEDYLTKLISNNSSSNSNEFDPTLYKIQGQLAVIKEVRLGVFKSTNVLNCLHNPSVDHLGKDTETHNIEFFNKRLNSNQQNAVQSALLTDDYALIQGPPGTGKTTVITEICRQLYHKNAKVRVLITSETHVAVNNVLENLIQYYPHEKIFRIGNKEEGSDIPTLNVTLNKLHEQYLNHFNGEDSFINTIFNNLLADESRKSMEFAFASSVNFVGMTCNKISTFKFPVGESRSNNILFDYVIIDEAAKATFPELLLALSKADKAIIVGDPKQLPPVFCMEEIELQNEMGLDLPNKRFIDFLYKNTPKAKNSFLNKQFRMPYEIGNLVSECFYEGKLENGLDKVVVDPLVWVDYSNKAEENKWPKKGSKVVCNLTEVDLIIKTIKKYKLSAEDTIILSPYKRQIKLIKDRLLKESLNNYRVFTIDAVQGKDEKNIIYSLTRNVGSMRFFSEPRRLNVSFSRVKERMFIIGSSFYAKKSQFLKPFYEKSKKIYFDNL</sequence>
<organism evidence="7 8">
    <name type="scientific">Flammeovirga yaeyamensis</name>
    <dbReference type="NCBI Taxonomy" id="367791"/>
    <lineage>
        <taxon>Bacteria</taxon>
        <taxon>Pseudomonadati</taxon>
        <taxon>Bacteroidota</taxon>
        <taxon>Cytophagia</taxon>
        <taxon>Cytophagales</taxon>
        <taxon>Flammeovirgaceae</taxon>
        <taxon>Flammeovirga</taxon>
    </lineage>
</organism>
<evidence type="ECO:0000256" key="2">
    <source>
        <dbReference type="ARBA" id="ARBA00022741"/>
    </source>
</evidence>
<dbReference type="SUPFAM" id="SSF52540">
    <property type="entry name" value="P-loop containing nucleoside triphosphate hydrolases"/>
    <property type="match status" value="1"/>
</dbReference>
<dbReference type="InterPro" id="IPR014001">
    <property type="entry name" value="Helicase_ATP-bd"/>
</dbReference>
<dbReference type="GO" id="GO:0043139">
    <property type="term" value="F:5'-3' DNA helicase activity"/>
    <property type="evidence" value="ECO:0007669"/>
    <property type="project" value="TreeGrafter"/>
</dbReference>
<dbReference type="GO" id="GO:0016787">
    <property type="term" value="F:hydrolase activity"/>
    <property type="evidence" value="ECO:0007669"/>
    <property type="project" value="UniProtKB-KW"/>
</dbReference>
<evidence type="ECO:0000313" key="7">
    <source>
        <dbReference type="EMBL" id="QWG00499.1"/>
    </source>
</evidence>
<evidence type="ECO:0000256" key="1">
    <source>
        <dbReference type="ARBA" id="ARBA00007913"/>
    </source>
</evidence>
<dbReference type="AlphaFoldDB" id="A0AAX1MZ33"/>